<protein>
    <recommendedName>
        <fullName evidence="3 10">Autophagy-related protein 9</fullName>
    </recommendedName>
</protein>
<keyword evidence="7 10" id="KW-0072">Autophagy</keyword>
<gene>
    <name evidence="11" type="ORF">F2Q69_00023859</name>
</gene>
<dbReference type="GO" id="GO:0034497">
    <property type="term" value="P:protein localization to phagophore assembly site"/>
    <property type="evidence" value="ECO:0007669"/>
    <property type="project" value="TreeGrafter"/>
</dbReference>
<accession>A0A8S9QHT1</accession>
<dbReference type="AlphaFoldDB" id="A0A8S9QHT1"/>
<organism evidence="11 12">
    <name type="scientific">Brassica cretica</name>
    <name type="common">Mustard</name>
    <dbReference type="NCBI Taxonomy" id="69181"/>
    <lineage>
        <taxon>Eukaryota</taxon>
        <taxon>Viridiplantae</taxon>
        <taxon>Streptophyta</taxon>
        <taxon>Embryophyta</taxon>
        <taxon>Tracheophyta</taxon>
        <taxon>Spermatophyta</taxon>
        <taxon>Magnoliopsida</taxon>
        <taxon>eudicotyledons</taxon>
        <taxon>Gunneridae</taxon>
        <taxon>Pentapetalae</taxon>
        <taxon>rosids</taxon>
        <taxon>malvids</taxon>
        <taxon>Brassicales</taxon>
        <taxon>Brassicaceae</taxon>
        <taxon>Brassiceae</taxon>
        <taxon>Brassica</taxon>
    </lineage>
</organism>
<evidence type="ECO:0000256" key="10">
    <source>
        <dbReference type="RuleBase" id="RU364027"/>
    </source>
</evidence>
<keyword evidence="8 10" id="KW-0445">Lipid transport</keyword>
<comment type="subcellular location">
    <subcellularLocation>
        <location evidence="1 10">Preautophagosomal structure membrane</location>
        <topology evidence="1 10">Multi-pass membrane protein</topology>
    </subcellularLocation>
</comment>
<evidence type="ECO:0000256" key="4">
    <source>
        <dbReference type="ARBA" id="ARBA00022448"/>
    </source>
</evidence>
<dbReference type="EMBL" id="QGKX02001290">
    <property type="protein sequence ID" value="KAF3539252.1"/>
    <property type="molecule type" value="Genomic_DNA"/>
</dbReference>
<dbReference type="GO" id="GO:0000422">
    <property type="term" value="P:autophagy of mitochondrion"/>
    <property type="evidence" value="ECO:0007669"/>
    <property type="project" value="TreeGrafter"/>
</dbReference>
<keyword evidence="9" id="KW-0472">Membrane</keyword>
<dbReference type="GO" id="GO:0005776">
    <property type="term" value="C:autophagosome"/>
    <property type="evidence" value="ECO:0007669"/>
    <property type="project" value="TreeGrafter"/>
</dbReference>
<evidence type="ECO:0000256" key="9">
    <source>
        <dbReference type="ARBA" id="ARBA00023136"/>
    </source>
</evidence>
<dbReference type="Proteomes" id="UP000712600">
    <property type="component" value="Unassembled WGS sequence"/>
</dbReference>
<comment type="caution">
    <text evidence="11">The sequence shown here is derived from an EMBL/GenBank/DDBJ whole genome shotgun (WGS) entry which is preliminary data.</text>
</comment>
<evidence type="ECO:0000256" key="3">
    <source>
        <dbReference type="ARBA" id="ARBA00018074"/>
    </source>
</evidence>
<evidence type="ECO:0000256" key="1">
    <source>
        <dbReference type="ARBA" id="ARBA00004511"/>
    </source>
</evidence>
<dbReference type="GO" id="GO:0006869">
    <property type="term" value="P:lipid transport"/>
    <property type="evidence" value="ECO:0007669"/>
    <property type="project" value="UniProtKB-KW"/>
</dbReference>
<evidence type="ECO:0000256" key="8">
    <source>
        <dbReference type="ARBA" id="ARBA00023055"/>
    </source>
</evidence>
<comment type="similarity">
    <text evidence="2 10">Belongs to the ATG9 family.</text>
</comment>
<reference evidence="11" key="1">
    <citation type="submission" date="2019-12" db="EMBL/GenBank/DDBJ databases">
        <title>Genome sequencing and annotation of Brassica cretica.</title>
        <authorList>
            <person name="Studholme D.J."/>
            <person name="Sarris P."/>
        </authorList>
    </citation>
    <scope>NUCLEOTIDE SEQUENCE</scope>
    <source>
        <strain evidence="11">PFS-109/04</strain>
        <tissue evidence="11">Leaf</tissue>
    </source>
</reference>
<dbReference type="GO" id="GO:0061709">
    <property type="term" value="P:reticulophagy"/>
    <property type="evidence" value="ECO:0007669"/>
    <property type="project" value="TreeGrafter"/>
</dbReference>
<keyword evidence="6" id="KW-1133">Transmembrane helix</keyword>
<dbReference type="Pfam" id="PF04109">
    <property type="entry name" value="ATG9"/>
    <property type="match status" value="1"/>
</dbReference>
<evidence type="ECO:0000256" key="5">
    <source>
        <dbReference type="ARBA" id="ARBA00022692"/>
    </source>
</evidence>
<dbReference type="PANTHER" id="PTHR13038:SF10">
    <property type="entry name" value="AUTOPHAGY-RELATED PROTEIN 9"/>
    <property type="match status" value="1"/>
</dbReference>
<evidence type="ECO:0000256" key="2">
    <source>
        <dbReference type="ARBA" id="ARBA00006185"/>
    </source>
</evidence>
<sequence>MLWYASVFGTITAISRAAVSDEILVLDPVGTMTAVVPHTHYMPKRWRGKENKDDVRLELETLFQFIRNFTVDIEGVGNVVALVLLTSRTMETLNMVHHVMHLSSYPTWESDSLRKQFLSNLRTFRDQKLQEINTRHTSSPSRPWREAPIHRIGLTDNNNNVLYRDIPRNPRNHVDSMWMTDSDQRNHPYLLDWYYTCQPHKRTNHQPILITNQNSADDCWPPNLEVRGEDMVASTSGQFFSESIMRHHQPDGEENYGNHHDPLDCRRQWWGRDDRSHNSATLPATANSFIEPPDFINPYTTRNLLDSSWDGRGIEEDLDWKRM</sequence>
<name>A0A8S9QHT1_BRACR</name>
<evidence type="ECO:0000256" key="6">
    <source>
        <dbReference type="ARBA" id="ARBA00022989"/>
    </source>
</evidence>
<evidence type="ECO:0000313" key="11">
    <source>
        <dbReference type="EMBL" id="KAF3539252.1"/>
    </source>
</evidence>
<comment type="function">
    <text evidence="10">Phospholipid scramblase involved in autophagy. Cycles between the preautophagosomal structure/phagophore assembly site (PAS) and the cytoplasmic vesicle pool and supplies membrane for the growing autophagosome. Lipid scramblase activity plays a key role in preautophagosomal structure/phagophore assembly by distributing the phospholipids that arrive through ATG2 from the cytoplasmic to the luminal leaflet of the bilayer, thereby driving autophagosomal membrane expansion.</text>
</comment>
<dbReference type="GO" id="GO:0034045">
    <property type="term" value="C:phagophore assembly site membrane"/>
    <property type="evidence" value="ECO:0007669"/>
    <property type="project" value="UniProtKB-SubCell"/>
</dbReference>
<dbReference type="PANTHER" id="PTHR13038">
    <property type="entry name" value="APG9 AUTOPHAGY 9"/>
    <property type="match status" value="1"/>
</dbReference>
<keyword evidence="4 10" id="KW-0813">Transport</keyword>
<keyword evidence="5" id="KW-0812">Transmembrane</keyword>
<dbReference type="GO" id="GO:0034727">
    <property type="term" value="P:piecemeal microautophagy of the nucleus"/>
    <property type="evidence" value="ECO:0007669"/>
    <property type="project" value="TreeGrafter"/>
</dbReference>
<evidence type="ECO:0000313" key="12">
    <source>
        <dbReference type="Proteomes" id="UP000712600"/>
    </source>
</evidence>
<dbReference type="InterPro" id="IPR007241">
    <property type="entry name" value="Autophagy-rel_prot_9"/>
</dbReference>
<evidence type="ECO:0000256" key="7">
    <source>
        <dbReference type="ARBA" id="ARBA00023006"/>
    </source>
</evidence>
<proteinExistence type="inferred from homology"/>